<keyword evidence="3" id="KW-1185">Reference proteome</keyword>
<sequence length="62" mass="6904">MSHAVKRAKSKNEQFRMAVPPDIRHLIGKSEWTASLGTTDPVAAAAKRGELVARHKKEILRL</sequence>
<accession>A0ABR6N6X8</accession>
<dbReference type="InterPro" id="IPR046668">
    <property type="entry name" value="DUF6538"/>
</dbReference>
<evidence type="ECO:0000313" key="2">
    <source>
        <dbReference type="EMBL" id="MBB5726558.1"/>
    </source>
</evidence>
<dbReference type="Pfam" id="PF20172">
    <property type="entry name" value="DUF6538"/>
    <property type="match status" value="1"/>
</dbReference>
<reference evidence="2 3" key="1">
    <citation type="submission" date="2020-08" db="EMBL/GenBank/DDBJ databases">
        <title>Genomic Encyclopedia of Type Strains, Phase IV (KMG-IV): sequencing the most valuable type-strain genomes for metagenomic binning, comparative biology and taxonomic classification.</title>
        <authorList>
            <person name="Goeker M."/>
        </authorList>
    </citation>
    <scope>NUCLEOTIDE SEQUENCE [LARGE SCALE GENOMIC DNA]</scope>
    <source>
        <strain evidence="2 3">DSM 101535</strain>
    </source>
</reference>
<protein>
    <recommendedName>
        <fullName evidence="1">DUF6538 domain-containing protein</fullName>
    </recommendedName>
</protein>
<dbReference type="Proteomes" id="UP000560131">
    <property type="component" value="Unassembled WGS sequence"/>
</dbReference>
<dbReference type="RefSeq" id="WP_184038085.1">
    <property type="nucleotide sequence ID" value="NZ_BAABAR010000019.1"/>
</dbReference>
<evidence type="ECO:0000313" key="3">
    <source>
        <dbReference type="Proteomes" id="UP000560131"/>
    </source>
</evidence>
<organism evidence="2 3">
    <name type="scientific">Sphingomonas endophytica</name>
    <dbReference type="NCBI Taxonomy" id="869719"/>
    <lineage>
        <taxon>Bacteria</taxon>
        <taxon>Pseudomonadati</taxon>
        <taxon>Pseudomonadota</taxon>
        <taxon>Alphaproteobacteria</taxon>
        <taxon>Sphingomonadales</taxon>
        <taxon>Sphingomonadaceae</taxon>
        <taxon>Sphingomonas</taxon>
    </lineage>
</organism>
<gene>
    <name evidence="2" type="ORF">FHS97_002501</name>
</gene>
<feature type="domain" description="DUF6538" evidence="1">
    <location>
        <begin position="14"/>
        <end position="60"/>
    </location>
</feature>
<evidence type="ECO:0000259" key="1">
    <source>
        <dbReference type="Pfam" id="PF20172"/>
    </source>
</evidence>
<name>A0ABR6N6X8_9SPHN</name>
<proteinExistence type="predicted"/>
<comment type="caution">
    <text evidence="2">The sequence shown here is derived from an EMBL/GenBank/DDBJ whole genome shotgun (WGS) entry which is preliminary data.</text>
</comment>
<dbReference type="EMBL" id="JACIJN010000008">
    <property type="protein sequence ID" value="MBB5726558.1"/>
    <property type="molecule type" value="Genomic_DNA"/>
</dbReference>